<keyword evidence="3" id="KW-1003">Cell membrane</keyword>
<feature type="transmembrane region" description="Helical" evidence="7">
    <location>
        <begin position="121"/>
        <end position="141"/>
    </location>
</feature>
<feature type="transmembrane region" description="Helical" evidence="7">
    <location>
        <begin position="290"/>
        <end position="315"/>
    </location>
</feature>
<evidence type="ECO:0000256" key="3">
    <source>
        <dbReference type="ARBA" id="ARBA00022475"/>
    </source>
</evidence>
<feature type="transmembrane region" description="Helical" evidence="7">
    <location>
        <begin position="360"/>
        <end position="379"/>
    </location>
</feature>
<feature type="transmembrane region" description="Helical" evidence="7">
    <location>
        <begin position="92"/>
        <end position="115"/>
    </location>
</feature>
<keyword evidence="9" id="KW-1185">Reference proteome</keyword>
<feature type="transmembrane region" description="Helical" evidence="7">
    <location>
        <begin position="335"/>
        <end position="353"/>
    </location>
</feature>
<comment type="subcellular location">
    <subcellularLocation>
        <location evidence="1">Cell membrane</location>
        <topology evidence="1">Multi-pass membrane protein</topology>
    </subcellularLocation>
</comment>
<accession>A0ABQ1U7W5</accession>
<dbReference type="Pfam" id="PF01943">
    <property type="entry name" value="Polysacc_synt"/>
    <property type="match status" value="1"/>
</dbReference>
<comment type="caution">
    <text evidence="8">The sequence shown here is derived from an EMBL/GenBank/DDBJ whole genome shotgun (WGS) entry which is preliminary data.</text>
</comment>
<name>A0ABQ1U7W5_9NOCA</name>
<evidence type="ECO:0000256" key="7">
    <source>
        <dbReference type="SAM" id="Phobius"/>
    </source>
</evidence>
<keyword evidence="6 7" id="KW-0472">Membrane</keyword>
<evidence type="ECO:0000256" key="6">
    <source>
        <dbReference type="ARBA" id="ARBA00023136"/>
    </source>
</evidence>
<dbReference type="PANTHER" id="PTHR30250:SF10">
    <property type="entry name" value="LIPOPOLYSACCHARIDE BIOSYNTHESIS PROTEIN WZXC"/>
    <property type="match status" value="1"/>
</dbReference>
<dbReference type="RefSeq" id="WP_188486780.1">
    <property type="nucleotide sequence ID" value="NZ_BMCS01000001.1"/>
</dbReference>
<keyword evidence="4 7" id="KW-0812">Transmembrane</keyword>
<feature type="transmembrane region" description="Helical" evidence="7">
    <location>
        <begin position="148"/>
        <end position="170"/>
    </location>
</feature>
<feature type="transmembrane region" description="Helical" evidence="7">
    <location>
        <begin position="31"/>
        <end position="49"/>
    </location>
</feature>
<dbReference type="InterPro" id="IPR050833">
    <property type="entry name" value="Poly_Biosynth_Transport"/>
</dbReference>
<evidence type="ECO:0000256" key="5">
    <source>
        <dbReference type="ARBA" id="ARBA00022989"/>
    </source>
</evidence>
<evidence type="ECO:0000313" key="9">
    <source>
        <dbReference type="Proteomes" id="UP000632454"/>
    </source>
</evidence>
<dbReference type="EMBL" id="BMCS01000001">
    <property type="protein sequence ID" value="GGF12833.1"/>
    <property type="molecule type" value="Genomic_DNA"/>
</dbReference>
<keyword evidence="5 7" id="KW-1133">Transmembrane helix</keyword>
<organism evidence="8 9">
    <name type="scientific">Williamsia phyllosphaerae</name>
    <dbReference type="NCBI Taxonomy" id="885042"/>
    <lineage>
        <taxon>Bacteria</taxon>
        <taxon>Bacillati</taxon>
        <taxon>Actinomycetota</taxon>
        <taxon>Actinomycetes</taxon>
        <taxon>Mycobacteriales</taxon>
        <taxon>Nocardiaceae</taxon>
        <taxon>Williamsia</taxon>
    </lineage>
</organism>
<reference evidence="9" key="1">
    <citation type="journal article" date="2019" name="Int. J. Syst. Evol. Microbiol.">
        <title>The Global Catalogue of Microorganisms (GCM) 10K type strain sequencing project: providing services to taxonomists for standard genome sequencing and annotation.</title>
        <authorList>
            <consortium name="The Broad Institute Genomics Platform"/>
            <consortium name="The Broad Institute Genome Sequencing Center for Infectious Disease"/>
            <person name="Wu L."/>
            <person name="Ma J."/>
        </authorList>
    </citation>
    <scope>NUCLEOTIDE SEQUENCE [LARGE SCALE GENOMIC DNA]</scope>
    <source>
        <strain evidence="9">CCM 7855</strain>
    </source>
</reference>
<evidence type="ECO:0000256" key="4">
    <source>
        <dbReference type="ARBA" id="ARBA00022692"/>
    </source>
</evidence>
<evidence type="ECO:0000256" key="2">
    <source>
        <dbReference type="ARBA" id="ARBA00007430"/>
    </source>
</evidence>
<dbReference type="InterPro" id="IPR002797">
    <property type="entry name" value="Polysacc_synth"/>
</dbReference>
<protein>
    <submittedName>
        <fullName evidence="8">O-antigen transporter, MOP superfamily protein</fullName>
    </submittedName>
</protein>
<evidence type="ECO:0000256" key="1">
    <source>
        <dbReference type="ARBA" id="ARBA00004651"/>
    </source>
</evidence>
<dbReference type="PANTHER" id="PTHR30250">
    <property type="entry name" value="PST FAMILY PREDICTED COLANIC ACID TRANSPORTER"/>
    <property type="match status" value="1"/>
</dbReference>
<feature type="transmembrane region" description="Helical" evidence="7">
    <location>
        <begin position="55"/>
        <end position="80"/>
    </location>
</feature>
<evidence type="ECO:0000313" key="8">
    <source>
        <dbReference type="EMBL" id="GGF12833.1"/>
    </source>
</evidence>
<comment type="similarity">
    <text evidence="2">Belongs to the polysaccharide synthase family.</text>
</comment>
<feature type="transmembrane region" description="Helical" evidence="7">
    <location>
        <begin position="385"/>
        <end position="404"/>
    </location>
</feature>
<gene>
    <name evidence="8" type="ORF">GCM10007298_05940</name>
</gene>
<proteinExistence type="inferred from homology"/>
<dbReference type="Proteomes" id="UP000632454">
    <property type="component" value="Unassembled WGS sequence"/>
</dbReference>
<sequence length="429" mass="46162">MSEHATKPPSRKVFDRIAIVRDIAYVIFGKYGQYLITFITLPLIARLLGTEGVGLLAIGMSAFFVGSLALDMGITTFLAARVRDADVNQVRGNYLAVRLAILSVLALILVASLAFNGHPHLQMIALGLFAGGVSSMGDDWVLMGQSRFGILVIYTSIGRILYLILIVSVLPIYRDATVAIVCLMASSIPQLLLTWRLTTRELGRPERPRNTGEILRLGAPVFTSRMLENTYEQGSAVVFSAALSAHSLGLFSASDRPTQAASSMLDAIGFGLLPRLAGRRNEGDFWRRGVQALAITFVISLCAAIALCLIAPWAVPLVFGDAFTSAVPLLQVEAFVLPGTAVASFVTTAILPVCRDTRGVLYGSAIGTGVILVALGLAFTNGSVWNLVWGILIAETTVATFYLFRMAHIARREDHEPPEAVKTLVGEQL</sequence>
<feature type="transmembrane region" description="Helical" evidence="7">
    <location>
        <begin position="176"/>
        <end position="197"/>
    </location>
</feature>